<proteinExistence type="inferred from homology"/>
<dbReference type="GeneID" id="66619924"/>
<protein>
    <submittedName>
        <fullName evidence="2">DNA utilization protein GntX</fullName>
    </submittedName>
</protein>
<dbReference type="InterPro" id="IPR051910">
    <property type="entry name" value="ComF/GntX_DNA_util-trans"/>
</dbReference>
<dbReference type="OMA" id="DAAYWNE"/>
<dbReference type="Gene3D" id="3.40.50.2020">
    <property type="match status" value="1"/>
</dbReference>
<name>A0A084EPW0_GLAPU</name>
<dbReference type="InterPro" id="IPR029057">
    <property type="entry name" value="PRTase-like"/>
</dbReference>
<dbReference type="PANTHER" id="PTHR47505">
    <property type="entry name" value="DNA UTILIZATION PROTEIN YHGH"/>
    <property type="match status" value="1"/>
</dbReference>
<dbReference type="OrthoDB" id="9793412at2"/>
<dbReference type="CDD" id="cd06223">
    <property type="entry name" value="PRTases_typeI"/>
    <property type="match status" value="1"/>
</dbReference>
<dbReference type="SUPFAM" id="SSF53271">
    <property type="entry name" value="PRTase-like"/>
    <property type="match status" value="1"/>
</dbReference>
<accession>A0A084EPW0</accession>
<sequence length="225" mass="26505">MNDWGFRCIHCDRRLAIASHGICSRCNDLLKRHCYCGGCGSFLLSDHNYCGNCLKNEPKWHRIVQISQYKPPLAEWIHRFKFQQQYWLDQPLARLLLLAIYQARRTHQLTLPEVILPVPLYWQREWQRDYNQAVLLAQQLAKWLHLPMDKESLQRIRATQPQRELTGQERRKNLRGAFIYQPKQPYQRVAIVDDVVTTGSTLNAICAELLKQGVKEIQVWTLARA</sequence>
<comment type="similarity">
    <text evidence="1">Belongs to the ComF/GntX family.</text>
</comment>
<dbReference type="EMBL" id="CP041334">
    <property type="protein sequence ID" value="QKY73964.1"/>
    <property type="molecule type" value="Genomic_DNA"/>
</dbReference>
<evidence type="ECO:0000313" key="3">
    <source>
        <dbReference type="Proteomes" id="UP000509790"/>
    </source>
</evidence>
<evidence type="ECO:0000256" key="1">
    <source>
        <dbReference type="ARBA" id="ARBA00008007"/>
    </source>
</evidence>
<dbReference type="Pfam" id="PF00156">
    <property type="entry name" value="Pribosyltran"/>
    <property type="match status" value="1"/>
</dbReference>
<dbReference type="KEGG" id="hpak:JT17_07025"/>
<dbReference type="InterPro" id="IPR000836">
    <property type="entry name" value="PRTase_dom"/>
</dbReference>
<dbReference type="RefSeq" id="WP_010786434.1">
    <property type="nucleotide sequence ID" value="NZ_CP009237.1"/>
</dbReference>
<dbReference type="PANTHER" id="PTHR47505:SF1">
    <property type="entry name" value="DNA UTILIZATION PROTEIN YHGH"/>
    <property type="match status" value="1"/>
</dbReference>
<organism evidence="2 3">
    <name type="scientific">Glaesserella parasuis</name>
    <name type="common">Haemophilus parasuis</name>
    <dbReference type="NCBI Taxonomy" id="738"/>
    <lineage>
        <taxon>Bacteria</taxon>
        <taxon>Pseudomonadati</taxon>
        <taxon>Pseudomonadota</taxon>
        <taxon>Gammaproteobacteria</taxon>
        <taxon>Pasteurellales</taxon>
        <taxon>Pasteurellaceae</taxon>
        <taxon>Glaesserella</taxon>
    </lineage>
</organism>
<gene>
    <name evidence="2" type="ORF">FLK62_12720</name>
</gene>
<dbReference type="AlphaFoldDB" id="A0A084EPW0"/>
<evidence type="ECO:0000313" key="2">
    <source>
        <dbReference type="EMBL" id="QKY73964.1"/>
    </source>
</evidence>
<dbReference type="Proteomes" id="UP000509790">
    <property type="component" value="Chromosome"/>
</dbReference>
<reference evidence="2 3" key="1">
    <citation type="submission" date="2019-06" db="EMBL/GenBank/DDBJ databases">
        <title>Complete genome sequence of Haemophilus parasuis HPS412.</title>
        <authorList>
            <person name="Yang S."/>
            <person name="Huang C."/>
        </authorList>
    </citation>
    <scope>NUCLEOTIDE SEQUENCE [LARGE SCALE GENOMIC DNA]</scope>
    <source>
        <strain evidence="2 3">HPS412</strain>
    </source>
</reference>